<dbReference type="InterPro" id="IPR005482">
    <property type="entry name" value="Biotin_COase_C"/>
</dbReference>
<feature type="domain" description="Lipoyl-binding" evidence="8">
    <location>
        <begin position="507"/>
        <end position="587"/>
    </location>
</feature>
<gene>
    <name evidence="11" type="ordered locus">Sthe_2003</name>
</gene>
<feature type="compositionally biased region" description="Low complexity" evidence="7">
    <location>
        <begin position="504"/>
        <end position="516"/>
    </location>
</feature>
<dbReference type="SUPFAM" id="SSF52440">
    <property type="entry name" value="PreATP-grasp domain"/>
    <property type="match status" value="1"/>
</dbReference>
<dbReference type="FunFam" id="2.40.50.100:FF:000003">
    <property type="entry name" value="Acetyl-CoA carboxylase biotin carboxyl carrier protein"/>
    <property type="match status" value="1"/>
</dbReference>
<dbReference type="PROSITE" id="PS00867">
    <property type="entry name" value="CPSASE_2"/>
    <property type="match status" value="1"/>
</dbReference>
<dbReference type="InterPro" id="IPR011054">
    <property type="entry name" value="Rudment_hybrid_motif"/>
</dbReference>
<feature type="region of interest" description="Disordered" evidence="7">
    <location>
        <begin position="495"/>
        <end position="522"/>
    </location>
</feature>
<dbReference type="PROSITE" id="PS00188">
    <property type="entry name" value="BIOTIN"/>
    <property type="match status" value="1"/>
</dbReference>
<dbReference type="GO" id="GO:0046872">
    <property type="term" value="F:metal ion binding"/>
    <property type="evidence" value="ECO:0007669"/>
    <property type="project" value="InterPro"/>
</dbReference>
<keyword evidence="5" id="KW-0092">Biotin</keyword>
<dbReference type="InterPro" id="IPR000089">
    <property type="entry name" value="Biotin_lipoyl"/>
</dbReference>
<comment type="cofactor">
    <cofactor evidence="1">
        <name>biotin</name>
        <dbReference type="ChEBI" id="CHEBI:57586"/>
    </cofactor>
</comment>
<dbReference type="InterPro" id="IPR050856">
    <property type="entry name" value="Biotin_carboxylase_complex"/>
</dbReference>
<protein>
    <submittedName>
        <fullName evidence="11">Acetyl-CoA carboxylase, biotin carboxylase</fullName>
    </submittedName>
</protein>
<dbReference type="FunFam" id="3.40.50.20:FF:000010">
    <property type="entry name" value="Propionyl-CoA carboxylase subunit alpha"/>
    <property type="match status" value="1"/>
</dbReference>
<evidence type="ECO:0000256" key="4">
    <source>
        <dbReference type="ARBA" id="ARBA00022840"/>
    </source>
</evidence>
<sequence>MDGRVPAFRKVLVANRGEIALRVMRACRELGIASVAVYGDDERDAPHVRYADEAYRIPSTQPLPYLDIAALLEVARAAGAEAVHPGYGFLAENADFARACAEAGIVFIGPPPEAIAAMGDKVAARRVAQDAGVPVVPGSDGPVDADGAAAFGAAHGYPIAIKAAAGGGGRGFRVVWDAGEVAEAHRAASGEAERYFGDPTVYVERYLDHPRHVEVQVFADAHGNVVALGERDCSIQRRHQKLIEESPSPAIDAATRRRMGETAVALARAVGYRGAGTVEFLYQDGEFFFIEMNTRIQVEHPVTELVTGIDLVKEQIRVAAGCPLSFDSNVPLLGHAIEVRINAEDPARGFTPTPGQITTYRAPAGFGVRVDSAAEPGFTILPQYDSLIAKLIVWGRDRDEALTRLGRALDEFAVEGVATTIPFHRAVLAVPSFREGTFDTRFLERHPEVLEGLAAAAGTAASNPAPADPPAEPEVYVVEVAGKRFDVRLFPAGDARPARRSRPRVSSSRSGSTAPAGREDLTSPIQGTVLSVAVAEGDRVRQGDLVCVIEAMKMENEITAPHDGVVRAVDVAPGQTVQIGARLARIEADGAS</sequence>
<dbReference type="InterPro" id="IPR016185">
    <property type="entry name" value="PreATP-grasp_dom_sf"/>
</dbReference>
<dbReference type="InterPro" id="IPR011764">
    <property type="entry name" value="Biotin_carboxylation_dom"/>
</dbReference>
<dbReference type="GO" id="GO:0016874">
    <property type="term" value="F:ligase activity"/>
    <property type="evidence" value="ECO:0007669"/>
    <property type="project" value="UniProtKB-KW"/>
</dbReference>
<reference evidence="11 12" key="2">
    <citation type="journal article" date="2010" name="Stand. Genomic Sci.">
        <title>Complete genome sequence of Desulfohalobium retbaense type strain (HR(100)).</title>
        <authorList>
            <person name="Spring S."/>
            <person name="Nolan M."/>
            <person name="Lapidus A."/>
            <person name="Glavina Del Rio T."/>
            <person name="Copeland A."/>
            <person name="Tice H."/>
            <person name="Cheng J.F."/>
            <person name="Lucas S."/>
            <person name="Land M."/>
            <person name="Chen F."/>
            <person name="Bruce D."/>
            <person name="Goodwin L."/>
            <person name="Pitluck S."/>
            <person name="Ivanova N."/>
            <person name="Mavromatis K."/>
            <person name="Mikhailova N."/>
            <person name="Pati A."/>
            <person name="Chen A."/>
            <person name="Palaniappan K."/>
            <person name="Hauser L."/>
            <person name="Chang Y.J."/>
            <person name="Jeffries C.D."/>
            <person name="Munk C."/>
            <person name="Kiss H."/>
            <person name="Chain P."/>
            <person name="Han C."/>
            <person name="Brettin T."/>
            <person name="Detter J.C."/>
            <person name="Schuler E."/>
            <person name="Goker M."/>
            <person name="Rohde M."/>
            <person name="Bristow J."/>
            <person name="Eisen J.A."/>
            <person name="Markowitz V."/>
            <person name="Hugenholtz P."/>
            <person name="Kyrpides N.C."/>
            <person name="Klenk H.P."/>
        </authorList>
    </citation>
    <scope>NUCLEOTIDE SEQUENCE [LARGE SCALE GENOMIC DNA]</scope>
    <source>
        <strain evidence="12">ATCC 49802 / DSM 20745 / S 6022</strain>
    </source>
</reference>
<dbReference type="PANTHER" id="PTHR18866:SF33">
    <property type="entry name" value="METHYLCROTONOYL-COA CARBOXYLASE SUBUNIT ALPHA, MITOCHONDRIAL-RELATED"/>
    <property type="match status" value="1"/>
</dbReference>
<evidence type="ECO:0000256" key="2">
    <source>
        <dbReference type="ARBA" id="ARBA00022598"/>
    </source>
</evidence>
<dbReference type="Proteomes" id="UP000002027">
    <property type="component" value="Chromosome 1"/>
</dbReference>
<dbReference type="PANTHER" id="PTHR18866">
    <property type="entry name" value="CARBOXYLASE:PYRUVATE/ACETYL-COA/PROPIONYL-COA CARBOXYLASE"/>
    <property type="match status" value="1"/>
</dbReference>
<dbReference type="Pfam" id="PF00289">
    <property type="entry name" value="Biotin_carb_N"/>
    <property type="match status" value="1"/>
</dbReference>
<dbReference type="GO" id="GO:0005524">
    <property type="term" value="F:ATP binding"/>
    <property type="evidence" value="ECO:0007669"/>
    <property type="project" value="UniProtKB-UniRule"/>
</dbReference>
<feature type="domain" description="Biotin carboxylation" evidence="10">
    <location>
        <begin position="7"/>
        <end position="448"/>
    </location>
</feature>
<dbReference type="STRING" id="479434.Sthe_2003"/>
<evidence type="ECO:0000313" key="12">
    <source>
        <dbReference type="Proteomes" id="UP000002027"/>
    </source>
</evidence>
<evidence type="ECO:0000313" key="11">
    <source>
        <dbReference type="EMBL" id="ACZ39433.1"/>
    </source>
</evidence>
<dbReference type="PROSITE" id="PS50979">
    <property type="entry name" value="BC"/>
    <property type="match status" value="1"/>
</dbReference>
<dbReference type="Gene3D" id="3.30.470.20">
    <property type="entry name" value="ATP-grasp fold, B domain"/>
    <property type="match status" value="1"/>
</dbReference>
<dbReference type="InterPro" id="IPR011761">
    <property type="entry name" value="ATP-grasp"/>
</dbReference>
<keyword evidence="2" id="KW-0436">Ligase</keyword>
<dbReference type="SUPFAM" id="SSF56059">
    <property type="entry name" value="Glutathione synthetase ATP-binding domain-like"/>
    <property type="match status" value="1"/>
</dbReference>
<dbReference type="eggNOG" id="COG0439">
    <property type="taxonomic scope" value="Bacteria"/>
</dbReference>
<dbReference type="CDD" id="cd06850">
    <property type="entry name" value="biotinyl_domain"/>
    <property type="match status" value="1"/>
</dbReference>
<dbReference type="Pfam" id="PF02786">
    <property type="entry name" value="CPSase_L_D2"/>
    <property type="match status" value="1"/>
</dbReference>
<dbReference type="RefSeq" id="WP_012872479.1">
    <property type="nucleotide sequence ID" value="NC_013523.1"/>
</dbReference>
<evidence type="ECO:0000259" key="8">
    <source>
        <dbReference type="PROSITE" id="PS50968"/>
    </source>
</evidence>
<dbReference type="InterPro" id="IPR005479">
    <property type="entry name" value="CPAse_ATP-bd"/>
</dbReference>
<dbReference type="SMART" id="SM00878">
    <property type="entry name" value="Biotin_carb_C"/>
    <property type="match status" value="1"/>
</dbReference>
<dbReference type="Pfam" id="PF00364">
    <property type="entry name" value="Biotin_lipoyl"/>
    <property type="match status" value="1"/>
</dbReference>
<accession>D1C5B6</accession>
<dbReference type="EMBL" id="CP001823">
    <property type="protein sequence ID" value="ACZ39433.1"/>
    <property type="molecule type" value="Genomic_DNA"/>
</dbReference>
<evidence type="ECO:0000256" key="5">
    <source>
        <dbReference type="ARBA" id="ARBA00023267"/>
    </source>
</evidence>
<dbReference type="HOGENOM" id="CLU_000395_3_1_0"/>
<evidence type="ECO:0000259" key="10">
    <source>
        <dbReference type="PROSITE" id="PS50979"/>
    </source>
</evidence>
<dbReference type="NCBIfam" id="NF006367">
    <property type="entry name" value="PRK08591.1"/>
    <property type="match status" value="1"/>
</dbReference>
<dbReference type="InterPro" id="IPR001882">
    <property type="entry name" value="Biotin_BS"/>
</dbReference>
<evidence type="ECO:0000256" key="1">
    <source>
        <dbReference type="ARBA" id="ARBA00001953"/>
    </source>
</evidence>
<keyword evidence="3 6" id="KW-0547">Nucleotide-binding</keyword>
<dbReference type="OrthoDB" id="9807469at2"/>
<dbReference type="PROSITE" id="PS50975">
    <property type="entry name" value="ATP_GRASP"/>
    <property type="match status" value="1"/>
</dbReference>
<evidence type="ECO:0000256" key="7">
    <source>
        <dbReference type="SAM" id="MobiDB-lite"/>
    </source>
</evidence>
<dbReference type="Gene3D" id="2.40.50.100">
    <property type="match status" value="1"/>
</dbReference>
<evidence type="ECO:0000256" key="3">
    <source>
        <dbReference type="ARBA" id="ARBA00022741"/>
    </source>
</evidence>
<dbReference type="PROSITE" id="PS50968">
    <property type="entry name" value="BIOTINYL_LIPOYL"/>
    <property type="match status" value="1"/>
</dbReference>
<dbReference type="SUPFAM" id="SSF51246">
    <property type="entry name" value="Rudiment single hybrid motif"/>
    <property type="match status" value="1"/>
</dbReference>
<dbReference type="KEGG" id="sti:Sthe_2003"/>
<reference evidence="12" key="1">
    <citation type="submission" date="2009-11" db="EMBL/GenBank/DDBJ databases">
        <title>The complete chromosome 1 of Sphaerobacter thermophilus DSM 20745.</title>
        <authorList>
            <person name="Lucas S."/>
            <person name="Copeland A."/>
            <person name="Lapidus A."/>
            <person name="Glavina del Rio T."/>
            <person name="Dalin E."/>
            <person name="Tice H."/>
            <person name="Bruce D."/>
            <person name="Goodwin L."/>
            <person name="Pitluck S."/>
            <person name="Kyrpides N."/>
            <person name="Mavromatis K."/>
            <person name="Ivanova N."/>
            <person name="Mikhailova N."/>
            <person name="LaButti K.M."/>
            <person name="Clum A."/>
            <person name="Sun H.I."/>
            <person name="Brettin T."/>
            <person name="Detter J.C."/>
            <person name="Han C."/>
            <person name="Larimer F."/>
            <person name="Land M."/>
            <person name="Hauser L."/>
            <person name="Markowitz V."/>
            <person name="Cheng J.F."/>
            <person name="Hugenholtz P."/>
            <person name="Woyke T."/>
            <person name="Wu D."/>
            <person name="Steenblock K."/>
            <person name="Schneider S."/>
            <person name="Pukall R."/>
            <person name="Goeker M."/>
            <person name="Klenk H.P."/>
            <person name="Eisen J.A."/>
        </authorList>
    </citation>
    <scope>NUCLEOTIDE SEQUENCE [LARGE SCALE GENOMIC DNA]</scope>
    <source>
        <strain evidence="12">ATCC 49802 / DSM 20745 / S 6022</strain>
    </source>
</reference>
<dbReference type="InterPro" id="IPR005481">
    <property type="entry name" value="BC-like_N"/>
</dbReference>
<keyword evidence="4 6" id="KW-0067">ATP-binding</keyword>
<dbReference type="Pfam" id="PF02785">
    <property type="entry name" value="Biotin_carb_C"/>
    <property type="match status" value="1"/>
</dbReference>
<dbReference type="InterPro" id="IPR011053">
    <property type="entry name" value="Single_hybrid_motif"/>
</dbReference>
<dbReference type="PROSITE" id="PS00866">
    <property type="entry name" value="CPSASE_1"/>
    <property type="match status" value="1"/>
</dbReference>
<dbReference type="InParanoid" id="D1C5B6"/>
<proteinExistence type="predicted"/>
<keyword evidence="12" id="KW-1185">Reference proteome</keyword>
<name>D1C5B6_SPHTD</name>
<evidence type="ECO:0000259" key="9">
    <source>
        <dbReference type="PROSITE" id="PS50975"/>
    </source>
</evidence>
<dbReference type="SUPFAM" id="SSF51230">
    <property type="entry name" value="Single hybrid motif"/>
    <property type="match status" value="1"/>
</dbReference>
<organism evidence="11 12">
    <name type="scientific">Sphaerobacter thermophilus (strain ATCC 49802 / DSM 20745 / KCCM 41009 / NCIMB 13125 / S 6022)</name>
    <dbReference type="NCBI Taxonomy" id="479434"/>
    <lineage>
        <taxon>Bacteria</taxon>
        <taxon>Pseudomonadati</taxon>
        <taxon>Thermomicrobiota</taxon>
        <taxon>Thermomicrobia</taxon>
        <taxon>Sphaerobacterales</taxon>
        <taxon>Sphaerobacterineae</taxon>
        <taxon>Sphaerobacteraceae</taxon>
        <taxon>Sphaerobacter</taxon>
    </lineage>
</organism>
<evidence type="ECO:0000256" key="6">
    <source>
        <dbReference type="PROSITE-ProRule" id="PRU00409"/>
    </source>
</evidence>
<feature type="domain" description="ATP-grasp" evidence="9">
    <location>
        <begin position="125"/>
        <end position="320"/>
    </location>
</feature>
<dbReference type="AlphaFoldDB" id="D1C5B6"/>